<evidence type="ECO:0000313" key="2">
    <source>
        <dbReference type="EMBL" id="KAF1937942.1"/>
    </source>
</evidence>
<sequence length="115" mass="12597">MHSCVSAMPLSLSGCHVNRACHAGTAEQFHSRYNSLISPGRERTMCPFATKNSPSSVASLTGECFTRRRKSQPSTSCCSTNALRSKTAYRCNRHVESSRRTLPSRGPSRVAYSPT</sequence>
<feature type="region of interest" description="Disordered" evidence="1">
    <location>
        <begin position="94"/>
        <end position="115"/>
    </location>
</feature>
<organism evidence="2 3">
    <name type="scientific">Clathrospora elynae</name>
    <dbReference type="NCBI Taxonomy" id="706981"/>
    <lineage>
        <taxon>Eukaryota</taxon>
        <taxon>Fungi</taxon>
        <taxon>Dikarya</taxon>
        <taxon>Ascomycota</taxon>
        <taxon>Pezizomycotina</taxon>
        <taxon>Dothideomycetes</taxon>
        <taxon>Pleosporomycetidae</taxon>
        <taxon>Pleosporales</taxon>
        <taxon>Diademaceae</taxon>
        <taxon>Clathrospora</taxon>
    </lineage>
</organism>
<protein>
    <submittedName>
        <fullName evidence="2">Uncharacterized protein</fullName>
    </submittedName>
</protein>
<keyword evidence="3" id="KW-1185">Reference proteome</keyword>
<dbReference type="AlphaFoldDB" id="A0A6A5SDE0"/>
<accession>A0A6A5SDE0</accession>
<evidence type="ECO:0000313" key="3">
    <source>
        <dbReference type="Proteomes" id="UP000800038"/>
    </source>
</evidence>
<reference evidence="2" key="1">
    <citation type="journal article" date="2020" name="Stud. Mycol.">
        <title>101 Dothideomycetes genomes: a test case for predicting lifestyles and emergence of pathogens.</title>
        <authorList>
            <person name="Haridas S."/>
            <person name="Albert R."/>
            <person name="Binder M."/>
            <person name="Bloem J."/>
            <person name="Labutti K."/>
            <person name="Salamov A."/>
            <person name="Andreopoulos B."/>
            <person name="Baker S."/>
            <person name="Barry K."/>
            <person name="Bills G."/>
            <person name="Bluhm B."/>
            <person name="Cannon C."/>
            <person name="Castanera R."/>
            <person name="Culley D."/>
            <person name="Daum C."/>
            <person name="Ezra D."/>
            <person name="Gonzalez J."/>
            <person name="Henrissat B."/>
            <person name="Kuo A."/>
            <person name="Liang C."/>
            <person name="Lipzen A."/>
            <person name="Lutzoni F."/>
            <person name="Magnuson J."/>
            <person name="Mondo S."/>
            <person name="Nolan M."/>
            <person name="Ohm R."/>
            <person name="Pangilinan J."/>
            <person name="Park H.-J."/>
            <person name="Ramirez L."/>
            <person name="Alfaro M."/>
            <person name="Sun H."/>
            <person name="Tritt A."/>
            <person name="Yoshinaga Y."/>
            <person name="Zwiers L.-H."/>
            <person name="Turgeon B."/>
            <person name="Goodwin S."/>
            <person name="Spatafora J."/>
            <person name="Crous P."/>
            <person name="Grigoriev I."/>
        </authorList>
    </citation>
    <scope>NUCLEOTIDE SEQUENCE</scope>
    <source>
        <strain evidence="2">CBS 161.51</strain>
    </source>
</reference>
<name>A0A6A5SDE0_9PLEO</name>
<dbReference type="Proteomes" id="UP000800038">
    <property type="component" value="Unassembled WGS sequence"/>
</dbReference>
<dbReference type="EMBL" id="ML976120">
    <property type="protein sequence ID" value="KAF1937942.1"/>
    <property type="molecule type" value="Genomic_DNA"/>
</dbReference>
<evidence type="ECO:0000256" key="1">
    <source>
        <dbReference type="SAM" id="MobiDB-lite"/>
    </source>
</evidence>
<proteinExistence type="predicted"/>
<gene>
    <name evidence="2" type="ORF">EJ02DRAFT_39367</name>
</gene>